<protein>
    <submittedName>
        <fullName evidence="1">WbqC family protein</fullName>
    </submittedName>
</protein>
<gene>
    <name evidence="1" type="ORF">FXB40_27910</name>
</gene>
<dbReference type="OrthoDB" id="3611744at2"/>
<proteinExistence type="predicted"/>
<keyword evidence="2" id="KW-1185">Reference proteome</keyword>
<dbReference type="AlphaFoldDB" id="A0A5D3K8L7"/>
<dbReference type="InterPro" id="IPR014985">
    <property type="entry name" value="WbqC"/>
</dbReference>
<accession>A0A5D3K8L7</accession>
<reference evidence="1 2" key="1">
    <citation type="submission" date="2019-08" db="EMBL/GenBank/DDBJ databases">
        <title>Bradyrhizobium hipponensis sp. nov., a rhizobium isolated from a Lupinus angustifolius root nodule in Tunisia.</title>
        <authorList>
            <person name="Off K."/>
            <person name="Rejili M."/>
            <person name="Mars M."/>
            <person name="Brachmann A."/>
            <person name="Marin M."/>
        </authorList>
    </citation>
    <scope>NUCLEOTIDE SEQUENCE [LARGE SCALE GENOMIC DNA]</scope>
    <source>
        <strain evidence="1 2">CTAW71</strain>
    </source>
</reference>
<dbReference type="Proteomes" id="UP000324758">
    <property type="component" value="Unassembled WGS sequence"/>
</dbReference>
<comment type="caution">
    <text evidence="1">The sequence shown here is derived from an EMBL/GenBank/DDBJ whole genome shotgun (WGS) entry which is preliminary data.</text>
</comment>
<dbReference type="Pfam" id="PF08889">
    <property type="entry name" value="WbqC"/>
    <property type="match status" value="1"/>
</dbReference>
<dbReference type="RefSeq" id="WP_148775332.1">
    <property type="nucleotide sequence ID" value="NZ_VSSS01000042.1"/>
</dbReference>
<name>A0A5D3K8L7_9BRAD</name>
<evidence type="ECO:0000313" key="2">
    <source>
        <dbReference type="Proteomes" id="UP000324758"/>
    </source>
</evidence>
<evidence type="ECO:0000313" key="1">
    <source>
        <dbReference type="EMBL" id="TYL91745.1"/>
    </source>
</evidence>
<dbReference type="EMBL" id="VSSS01000042">
    <property type="protein sequence ID" value="TYL91745.1"/>
    <property type="molecule type" value="Genomic_DNA"/>
</dbReference>
<sequence>MRICIIQSCYIPWKGFFDLIGQCDEYVVFDRVQYAKRHWHNRNKIKTANGVQWLTIPVLAKGRFEQPIDEVEIEQPWAEKHWRTLELAYKRAACFEQFAPTVKGWYERADKERLLTDVNAIFLHGIVGLLGLKTRITRDTAYPAQGTKTERLLEIARAAGADCYLSGPSARGYFDESMFTTAGVTPEWMSYEGYPEYPQLHGGFEHAVTILDLLFNTGADALRYMSRTGQVDRQPASS</sequence>
<organism evidence="1 2">
    <name type="scientific">Bradyrhizobium rifense</name>
    <dbReference type="NCBI Taxonomy" id="515499"/>
    <lineage>
        <taxon>Bacteria</taxon>
        <taxon>Pseudomonadati</taxon>
        <taxon>Pseudomonadota</taxon>
        <taxon>Alphaproteobacteria</taxon>
        <taxon>Hyphomicrobiales</taxon>
        <taxon>Nitrobacteraceae</taxon>
        <taxon>Bradyrhizobium</taxon>
    </lineage>
</organism>